<dbReference type="Proteomes" id="UP000770717">
    <property type="component" value="Unassembled WGS sequence"/>
</dbReference>
<proteinExistence type="predicted"/>
<organism evidence="1 2">
    <name type="scientific">Eleutherodactylus coqui</name>
    <name type="common">Puerto Rican coqui</name>
    <dbReference type="NCBI Taxonomy" id="57060"/>
    <lineage>
        <taxon>Eukaryota</taxon>
        <taxon>Metazoa</taxon>
        <taxon>Chordata</taxon>
        <taxon>Craniata</taxon>
        <taxon>Vertebrata</taxon>
        <taxon>Euteleostomi</taxon>
        <taxon>Amphibia</taxon>
        <taxon>Batrachia</taxon>
        <taxon>Anura</taxon>
        <taxon>Neobatrachia</taxon>
        <taxon>Hyloidea</taxon>
        <taxon>Eleutherodactylidae</taxon>
        <taxon>Eleutherodactylinae</taxon>
        <taxon>Eleutherodactylus</taxon>
        <taxon>Eleutherodactylus</taxon>
    </lineage>
</organism>
<dbReference type="EMBL" id="WNTK01000002">
    <property type="protein sequence ID" value="KAG9488702.1"/>
    <property type="molecule type" value="Genomic_DNA"/>
</dbReference>
<evidence type="ECO:0000313" key="2">
    <source>
        <dbReference type="Proteomes" id="UP000770717"/>
    </source>
</evidence>
<name>A0A8J6FIV1_ELECQ</name>
<sequence length="134" mass="15027">MRLERRLCGALPSVDWLGVAISSLACGEECYCLYYTPTPRNKPCTAAFYMAVFLQSVLFSFLAKHKMEPVPAEKRWKSGINQRLGKKKTSYSTLGFLPIFGWEFMCNSLVVSQLQHPSNYSQQPSGGVIHALCP</sequence>
<protein>
    <submittedName>
        <fullName evidence="1">Uncharacterized protein</fullName>
    </submittedName>
</protein>
<dbReference type="PROSITE" id="PS51257">
    <property type="entry name" value="PROKAR_LIPOPROTEIN"/>
    <property type="match status" value="1"/>
</dbReference>
<accession>A0A8J6FIV1</accession>
<evidence type="ECO:0000313" key="1">
    <source>
        <dbReference type="EMBL" id="KAG9488702.1"/>
    </source>
</evidence>
<dbReference type="AlphaFoldDB" id="A0A8J6FIV1"/>
<keyword evidence="2" id="KW-1185">Reference proteome</keyword>
<comment type="caution">
    <text evidence="1">The sequence shown here is derived from an EMBL/GenBank/DDBJ whole genome shotgun (WGS) entry which is preliminary data.</text>
</comment>
<gene>
    <name evidence="1" type="ORF">GDO78_004959</name>
</gene>
<reference evidence="1" key="1">
    <citation type="thesis" date="2020" institute="ProQuest LLC" country="789 East Eisenhower Parkway, Ann Arbor, MI, USA">
        <title>Comparative Genomics and Chromosome Evolution.</title>
        <authorList>
            <person name="Mudd A.B."/>
        </authorList>
    </citation>
    <scope>NUCLEOTIDE SEQUENCE</scope>
    <source>
        <strain evidence="1">HN-11 Male</strain>
        <tissue evidence="1">Kidney and liver</tissue>
    </source>
</reference>